<accession>A0A291N6M7</accession>
<gene>
    <name evidence="1" type="ORF">A6768_24715</name>
</gene>
<dbReference type="Proteomes" id="UP000219422">
    <property type="component" value="Chromosome"/>
</dbReference>
<protein>
    <submittedName>
        <fullName evidence="1">Uncharacterized protein</fullName>
    </submittedName>
</protein>
<reference evidence="1 2" key="1">
    <citation type="submission" date="2017-10" db="EMBL/GenBank/DDBJ databases">
        <title>Sphingobium yanoikuyae S72.</title>
        <authorList>
            <person name="Sanchez E."/>
            <person name="Bustos P."/>
            <person name="Mendoza P."/>
            <person name="Guo X."/>
            <person name="Mendoza A."/>
        </authorList>
    </citation>
    <scope>NUCLEOTIDE SEQUENCE [LARGE SCALE GENOMIC DNA]</scope>
    <source>
        <strain evidence="1 2">S72</strain>
    </source>
</reference>
<sequence length="158" mass="18297">MKGSTMRSVPSLLTMLGDQEPPRNVMPPWHYVHLRRRAAGLSIAQAAKPFWIRPEHQHDVERHFRNLEAENIRYQRLYVTEGKPYFFSVEVYHQLANLPPHQHPHICVGCGWDEHSTQYDHNGDDATWSAEQPDICTRCEQGAAWNAHKAEEKARHAA</sequence>
<dbReference type="KEGG" id="sya:A6768_24715"/>
<organism evidence="1 2">
    <name type="scientific">Sphingobium yanoikuyae</name>
    <name type="common">Sphingomonas yanoikuyae</name>
    <dbReference type="NCBI Taxonomy" id="13690"/>
    <lineage>
        <taxon>Bacteria</taxon>
        <taxon>Pseudomonadati</taxon>
        <taxon>Pseudomonadota</taxon>
        <taxon>Alphaproteobacteria</taxon>
        <taxon>Sphingomonadales</taxon>
        <taxon>Sphingomonadaceae</taxon>
        <taxon>Sphingobium</taxon>
    </lineage>
</organism>
<dbReference type="AlphaFoldDB" id="A0A291N6M7"/>
<evidence type="ECO:0000313" key="2">
    <source>
        <dbReference type="Proteomes" id="UP000219422"/>
    </source>
</evidence>
<proteinExistence type="predicted"/>
<evidence type="ECO:0000313" key="1">
    <source>
        <dbReference type="EMBL" id="ATI82885.1"/>
    </source>
</evidence>
<dbReference type="EMBL" id="CP023741">
    <property type="protein sequence ID" value="ATI82885.1"/>
    <property type="molecule type" value="Genomic_DNA"/>
</dbReference>
<name>A0A291N6M7_SPHYA</name>